<feature type="compositionally biased region" description="Low complexity" evidence="6">
    <location>
        <begin position="335"/>
        <end position="346"/>
    </location>
</feature>
<dbReference type="Pfam" id="PF02984">
    <property type="entry name" value="Cyclin_C"/>
    <property type="match status" value="1"/>
</dbReference>
<dbReference type="InterPro" id="IPR006671">
    <property type="entry name" value="Cyclin_N"/>
</dbReference>
<evidence type="ECO:0000313" key="10">
    <source>
        <dbReference type="Proteomes" id="UP000030748"/>
    </source>
</evidence>
<dbReference type="Gene3D" id="1.10.472.10">
    <property type="entry name" value="Cyclin-like"/>
    <property type="match status" value="2"/>
</dbReference>
<dbReference type="SMART" id="SM01332">
    <property type="entry name" value="Cyclin_C"/>
    <property type="match status" value="1"/>
</dbReference>
<dbReference type="InterPro" id="IPR013763">
    <property type="entry name" value="Cyclin-like_dom"/>
</dbReference>
<dbReference type="CDD" id="cd20543">
    <property type="entry name" value="CYCLIN_AtCycD-like_rpt1"/>
    <property type="match status" value="1"/>
</dbReference>
<dbReference type="eggNOG" id="KOG0656">
    <property type="taxonomic scope" value="Eukaryota"/>
</dbReference>
<proteinExistence type="inferred from homology"/>
<dbReference type="GO" id="GO:0005634">
    <property type="term" value="C:nucleus"/>
    <property type="evidence" value="ECO:0000318"/>
    <property type="project" value="GO_Central"/>
</dbReference>
<organism evidence="9 10">
    <name type="scientific">Erythranthe guttata</name>
    <name type="common">Yellow monkey flower</name>
    <name type="synonym">Mimulus guttatus</name>
    <dbReference type="NCBI Taxonomy" id="4155"/>
    <lineage>
        <taxon>Eukaryota</taxon>
        <taxon>Viridiplantae</taxon>
        <taxon>Streptophyta</taxon>
        <taxon>Embryophyta</taxon>
        <taxon>Tracheophyta</taxon>
        <taxon>Spermatophyta</taxon>
        <taxon>Magnoliopsida</taxon>
        <taxon>eudicotyledons</taxon>
        <taxon>Gunneridae</taxon>
        <taxon>Pentapetalae</taxon>
        <taxon>asterids</taxon>
        <taxon>lamiids</taxon>
        <taxon>Lamiales</taxon>
        <taxon>Phrymaceae</taxon>
        <taxon>Erythranthe</taxon>
    </lineage>
</organism>
<dbReference type="InterPro" id="IPR048258">
    <property type="entry name" value="Cyclins_cyclin-box"/>
</dbReference>
<dbReference type="PANTHER" id="PTHR10177">
    <property type="entry name" value="CYCLINS"/>
    <property type="match status" value="1"/>
</dbReference>
<gene>
    <name evidence="9" type="ORF">MIMGU_mgv1a019792mg</name>
</gene>
<dbReference type="AlphaFoldDB" id="A0A022QUJ9"/>
<name>A0A022QUJ9_ERYGU</name>
<evidence type="ECO:0000259" key="8">
    <source>
        <dbReference type="SMART" id="SM01332"/>
    </source>
</evidence>
<dbReference type="STRING" id="4155.A0A022QUJ9"/>
<feature type="region of interest" description="Disordered" evidence="6">
    <location>
        <begin position="335"/>
        <end position="357"/>
    </location>
</feature>
<dbReference type="InterPro" id="IPR039361">
    <property type="entry name" value="Cyclin"/>
</dbReference>
<dbReference type="CDD" id="cd20544">
    <property type="entry name" value="CYCLIN_AtCycD-like_rpt2"/>
    <property type="match status" value="1"/>
</dbReference>
<dbReference type="GO" id="GO:0005737">
    <property type="term" value="C:cytoplasm"/>
    <property type="evidence" value="ECO:0000318"/>
    <property type="project" value="GO_Central"/>
</dbReference>
<feature type="domain" description="Cyclin C-terminal" evidence="8">
    <location>
        <begin position="203"/>
        <end position="324"/>
    </location>
</feature>
<dbReference type="GO" id="GO:0000307">
    <property type="term" value="C:cyclin-dependent protein kinase holoenzyme complex"/>
    <property type="evidence" value="ECO:0000318"/>
    <property type="project" value="GO_Central"/>
</dbReference>
<dbReference type="GO" id="GO:0016538">
    <property type="term" value="F:cyclin-dependent protein serine/threonine kinase regulator activity"/>
    <property type="evidence" value="ECO:0000318"/>
    <property type="project" value="GO_Central"/>
</dbReference>
<protein>
    <submittedName>
        <fullName evidence="9">Uncharacterized protein</fullName>
    </submittedName>
</protein>
<comment type="similarity">
    <text evidence="1">Belongs to the cyclin family. Cyclin D subfamily.</text>
</comment>
<dbReference type="FunFam" id="1.10.472.10:FF:000060">
    <property type="entry name" value="D6-type cyclin"/>
    <property type="match status" value="1"/>
</dbReference>
<reference evidence="9 10" key="1">
    <citation type="journal article" date="2013" name="Proc. Natl. Acad. Sci. U.S.A.">
        <title>Fine-scale variation in meiotic recombination in Mimulus inferred from population shotgun sequencing.</title>
        <authorList>
            <person name="Hellsten U."/>
            <person name="Wright K.M."/>
            <person name="Jenkins J."/>
            <person name="Shu S."/>
            <person name="Yuan Y."/>
            <person name="Wessler S.R."/>
            <person name="Schmutz J."/>
            <person name="Willis J.H."/>
            <person name="Rokhsar D.S."/>
        </authorList>
    </citation>
    <scope>NUCLEOTIDE SEQUENCE [LARGE SCALE GENOMIC DNA]</scope>
    <source>
        <strain evidence="10">cv. DUN x IM62</strain>
    </source>
</reference>
<keyword evidence="10" id="KW-1185">Reference proteome</keyword>
<evidence type="ECO:0000256" key="4">
    <source>
        <dbReference type="ARBA" id="ARBA00023306"/>
    </source>
</evidence>
<evidence type="ECO:0000313" key="9">
    <source>
        <dbReference type="EMBL" id="EYU30953.1"/>
    </source>
</evidence>
<dbReference type="GO" id="GO:0000082">
    <property type="term" value="P:G1/S transition of mitotic cell cycle"/>
    <property type="evidence" value="ECO:0000318"/>
    <property type="project" value="GO_Central"/>
</dbReference>
<dbReference type="EMBL" id="KI631018">
    <property type="protein sequence ID" value="EYU30953.1"/>
    <property type="molecule type" value="Genomic_DNA"/>
</dbReference>
<evidence type="ECO:0000256" key="6">
    <source>
        <dbReference type="SAM" id="MobiDB-lite"/>
    </source>
</evidence>
<sequence>MGDDCSSFDCAETTTDLLCNEETKGFCFFDEDEGNSDVLVEKGVIFNNGGGSPSDSKTASFRLPLLGEECIRWMVEREREHLPRDDYVSRFRCGQLDFSLRRQALDWMFKACGHYNFGEMCLYSAMNYLDRFLSVYELPGNEIWAIQLVAVACLSIAAKIEEVNVPSTVDLQVGRPKFLFEGKTIQRMEMLVLSRLSWKIKAYTPFNFIDYYLTKMNNGEFPSRDSIDRSLRIILSTIEGIEFLEFRPSEIAAAVAVHVVSGETQQEIGILDSFVGIDKGRVVKCYELIKEMGSKNITTSNYLNSRIEPDSPNGVLEAGVCLSCNNKSDEIRTVESCPTSSSSHTTPNNKRRKISDS</sequence>
<dbReference type="Pfam" id="PF00134">
    <property type="entry name" value="Cyclin_N"/>
    <property type="match status" value="1"/>
</dbReference>
<dbReference type="FunFam" id="1.10.472.10:FF:000040">
    <property type="entry name" value="D6-type cyclin"/>
    <property type="match status" value="1"/>
</dbReference>
<dbReference type="InterPro" id="IPR004367">
    <property type="entry name" value="Cyclin_C-dom"/>
</dbReference>
<dbReference type="GO" id="GO:0051301">
    <property type="term" value="P:cell division"/>
    <property type="evidence" value="ECO:0007669"/>
    <property type="project" value="UniProtKB-KW"/>
</dbReference>
<evidence type="ECO:0000256" key="1">
    <source>
        <dbReference type="ARBA" id="ARBA00009065"/>
    </source>
</evidence>
<keyword evidence="3 5" id="KW-0195">Cyclin</keyword>
<feature type="domain" description="Cyclin-like" evidence="7">
    <location>
        <begin position="106"/>
        <end position="194"/>
    </location>
</feature>
<keyword evidence="4" id="KW-0131">Cell cycle</keyword>
<dbReference type="PROSITE" id="PS00292">
    <property type="entry name" value="CYCLINS"/>
    <property type="match status" value="1"/>
</dbReference>
<accession>A0A022QUJ9</accession>
<dbReference type="SUPFAM" id="SSF47954">
    <property type="entry name" value="Cyclin-like"/>
    <property type="match status" value="1"/>
</dbReference>
<keyword evidence="2" id="KW-0132">Cell division</keyword>
<dbReference type="InterPro" id="IPR036915">
    <property type="entry name" value="Cyclin-like_sf"/>
</dbReference>
<evidence type="ECO:0000256" key="3">
    <source>
        <dbReference type="ARBA" id="ARBA00023127"/>
    </source>
</evidence>
<evidence type="ECO:0000256" key="5">
    <source>
        <dbReference type="RuleBase" id="RU000383"/>
    </source>
</evidence>
<dbReference type="Proteomes" id="UP000030748">
    <property type="component" value="Unassembled WGS sequence"/>
</dbReference>
<evidence type="ECO:0000259" key="7">
    <source>
        <dbReference type="SMART" id="SM00385"/>
    </source>
</evidence>
<dbReference type="SMART" id="SM00385">
    <property type="entry name" value="CYCLIN"/>
    <property type="match status" value="1"/>
</dbReference>
<evidence type="ECO:0000256" key="2">
    <source>
        <dbReference type="ARBA" id="ARBA00022618"/>
    </source>
</evidence>